<name>A0A8J4AI25_9ACTN</name>
<accession>A0A8J4AI25</accession>
<dbReference type="Proteomes" id="UP000614996">
    <property type="component" value="Unassembled WGS sequence"/>
</dbReference>
<keyword evidence="1" id="KW-1133">Transmembrane helix</keyword>
<proteinExistence type="predicted"/>
<keyword evidence="3" id="KW-1185">Reference proteome</keyword>
<dbReference type="RefSeq" id="WP_207129440.1">
    <property type="nucleotide sequence ID" value="NZ_BOPO01000150.1"/>
</dbReference>
<comment type="caution">
    <text evidence="2">The sequence shown here is derived from an EMBL/GenBank/DDBJ whole genome shotgun (WGS) entry which is preliminary data.</text>
</comment>
<evidence type="ECO:0000313" key="3">
    <source>
        <dbReference type="Proteomes" id="UP000614996"/>
    </source>
</evidence>
<keyword evidence="1" id="KW-0812">Transmembrane</keyword>
<reference evidence="3" key="1">
    <citation type="journal article" date="2021" name="Int. J. Syst. Evol. Microbiol.">
        <title>Actinocatenispora comari sp. nov., an endophytic actinomycete isolated from aerial parts of Comarum salesowianum.</title>
        <authorList>
            <person name="Oyunbileg N."/>
            <person name="Iizaka Y."/>
            <person name="Hamada M."/>
            <person name="Davaapurev B.O."/>
            <person name="Fukumoto A."/>
            <person name="Tsetseg B."/>
            <person name="Kato F."/>
            <person name="Tamura T."/>
            <person name="Batkhuu J."/>
            <person name="Anzai Y."/>
        </authorList>
    </citation>
    <scope>NUCLEOTIDE SEQUENCE [LARGE SCALE GENOMIC DNA]</scope>
    <source>
        <strain evidence="3">NUM-2625</strain>
    </source>
</reference>
<evidence type="ECO:0008006" key="4">
    <source>
        <dbReference type="Google" id="ProtNLM"/>
    </source>
</evidence>
<evidence type="ECO:0000256" key="1">
    <source>
        <dbReference type="SAM" id="Phobius"/>
    </source>
</evidence>
<evidence type="ECO:0000313" key="2">
    <source>
        <dbReference type="EMBL" id="GIL31901.1"/>
    </source>
</evidence>
<dbReference type="AlphaFoldDB" id="A0A8J4AI25"/>
<feature type="transmembrane region" description="Helical" evidence="1">
    <location>
        <begin position="62"/>
        <end position="82"/>
    </location>
</feature>
<organism evidence="2 3">
    <name type="scientific">Actinocatenispora comari</name>
    <dbReference type="NCBI Taxonomy" id="2807577"/>
    <lineage>
        <taxon>Bacteria</taxon>
        <taxon>Bacillati</taxon>
        <taxon>Actinomycetota</taxon>
        <taxon>Actinomycetes</taxon>
        <taxon>Micromonosporales</taxon>
        <taxon>Micromonosporaceae</taxon>
        <taxon>Actinocatenispora</taxon>
    </lineage>
</organism>
<sequence>MTVRLGRATMWQTVLGVTVASVLTLIGALHVNWAFNPWPFRSARGFVDNVLGGGEDMAVPPWPATVAVGVLLLAAGYLTLTAAGVAPTVLAPDWLYRIGAGVVALVLLVRGFAGPLLNRGAVPQFVRWNLVLYSPLCVVLGAAVALLVITMSRKA</sequence>
<feature type="transmembrane region" description="Helical" evidence="1">
    <location>
        <begin position="12"/>
        <end position="35"/>
    </location>
</feature>
<dbReference type="InterPro" id="IPR025058">
    <property type="entry name" value="DUF3995"/>
</dbReference>
<dbReference type="Pfam" id="PF13160">
    <property type="entry name" value="DUF3995"/>
    <property type="match status" value="1"/>
</dbReference>
<keyword evidence="1" id="KW-0472">Membrane</keyword>
<dbReference type="EMBL" id="BOPO01000150">
    <property type="protein sequence ID" value="GIL31901.1"/>
    <property type="molecule type" value="Genomic_DNA"/>
</dbReference>
<protein>
    <recommendedName>
        <fullName evidence="4">DUF3995 domain-containing protein</fullName>
    </recommendedName>
</protein>
<feature type="transmembrane region" description="Helical" evidence="1">
    <location>
        <begin position="94"/>
        <end position="113"/>
    </location>
</feature>
<gene>
    <name evidence="2" type="ORF">NUM_71550</name>
</gene>
<feature type="transmembrane region" description="Helical" evidence="1">
    <location>
        <begin position="125"/>
        <end position="149"/>
    </location>
</feature>